<reference evidence="2" key="1">
    <citation type="journal article" date="2017" name="Nature">
        <title>The sunflower genome provides insights into oil metabolism, flowering and Asterid evolution.</title>
        <authorList>
            <person name="Badouin H."/>
            <person name="Gouzy J."/>
            <person name="Grassa C.J."/>
            <person name="Murat F."/>
            <person name="Staton S.E."/>
            <person name="Cottret L."/>
            <person name="Lelandais-Briere C."/>
            <person name="Owens G.L."/>
            <person name="Carrere S."/>
            <person name="Mayjonade B."/>
            <person name="Legrand L."/>
            <person name="Gill N."/>
            <person name="Kane N.C."/>
            <person name="Bowers J.E."/>
            <person name="Hubner S."/>
            <person name="Bellec A."/>
            <person name="Berard A."/>
            <person name="Berges H."/>
            <person name="Blanchet N."/>
            <person name="Boniface M.C."/>
            <person name="Brunel D."/>
            <person name="Catrice O."/>
            <person name="Chaidir N."/>
            <person name="Claudel C."/>
            <person name="Donnadieu C."/>
            <person name="Faraut T."/>
            <person name="Fievet G."/>
            <person name="Helmstetter N."/>
            <person name="King M."/>
            <person name="Knapp S.J."/>
            <person name="Lai Z."/>
            <person name="Le Paslier M.C."/>
            <person name="Lippi Y."/>
            <person name="Lorenzon L."/>
            <person name="Mandel J.R."/>
            <person name="Marage G."/>
            <person name="Marchand G."/>
            <person name="Marquand E."/>
            <person name="Bret-Mestries E."/>
            <person name="Morien E."/>
            <person name="Nambeesan S."/>
            <person name="Nguyen T."/>
            <person name="Pegot-Espagnet P."/>
            <person name="Pouilly N."/>
            <person name="Raftis F."/>
            <person name="Sallet E."/>
            <person name="Schiex T."/>
            <person name="Thomas J."/>
            <person name="Vandecasteele C."/>
            <person name="Vares D."/>
            <person name="Vear F."/>
            <person name="Vautrin S."/>
            <person name="Crespi M."/>
            <person name="Mangin B."/>
            <person name="Burke J.M."/>
            <person name="Salse J."/>
            <person name="Munos S."/>
            <person name="Vincourt P."/>
            <person name="Rieseberg L.H."/>
            <person name="Langlade N.B."/>
        </authorList>
    </citation>
    <scope>NUCLEOTIDE SEQUENCE</scope>
    <source>
        <tissue evidence="2">Leaves</tissue>
    </source>
</reference>
<dbReference type="Gramene" id="mRNA:HanXRQr2_Chr02g0056411">
    <property type="protein sequence ID" value="mRNA:HanXRQr2_Chr02g0056411"/>
    <property type="gene ID" value="HanXRQr2_Chr02g0056411"/>
</dbReference>
<protein>
    <submittedName>
        <fullName evidence="2">Uncharacterized protein</fullName>
    </submittedName>
</protein>
<evidence type="ECO:0000313" key="3">
    <source>
        <dbReference type="Proteomes" id="UP000215914"/>
    </source>
</evidence>
<proteinExistence type="predicted"/>
<keyword evidence="3" id="KW-1185">Reference proteome</keyword>
<dbReference type="EMBL" id="MNCJ02000317">
    <property type="protein sequence ID" value="KAF5817726.1"/>
    <property type="molecule type" value="Genomic_DNA"/>
</dbReference>
<reference evidence="2" key="2">
    <citation type="submission" date="2020-06" db="EMBL/GenBank/DDBJ databases">
        <title>Helianthus annuus Genome sequencing and assembly Release 2.</title>
        <authorList>
            <person name="Gouzy J."/>
            <person name="Langlade N."/>
            <person name="Munos S."/>
        </authorList>
    </citation>
    <scope>NUCLEOTIDE SEQUENCE</scope>
    <source>
        <tissue evidence="2">Leaves</tissue>
    </source>
</reference>
<evidence type="ECO:0000313" key="2">
    <source>
        <dbReference type="EMBL" id="KAF5817726.1"/>
    </source>
</evidence>
<organism evidence="2 3">
    <name type="scientific">Helianthus annuus</name>
    <name type="common">Common sunflower</name>
    <dbReference type="NCBI Taxonomy" id="4232"/>
    <lineage>
        <taxon>Eukaryota</taxon>
        <taxon>Viridiplantae</taxon>
        <taxon>Streptophyta</taxon>
        <taxon>Embryophyta</taxon>
        <taxon>Tracheophyta</taxon>
        <taxon>Spermatophyta</taxon>
        <taxon>Magnoliopsida</taxon>
        <taxon>eudicotyledons</taxon>
        <taxon>Gunneridae</taxon>
        <taxon>Pentapetalae</taxon>
        <taxon>asterids</taxon>
        <taxon>campanulids</taxon>
        <taxon>Asterales</taxon>
        <taxon>Asteraceae</taxon>
        <taxon>Asteroideae</taxon>
        <taxon>Heliantheae alliance</taxon>
        <taxon>Heliantheae</taxon>
        <taxon>Helianthus</taxon>
    </lineage>
</organism>
<evidence type="ECO:0000256" key="1">
    <source>
        <dbReference type="SAM" id="MobiDB-lite"/>
    </source>
</evidence>
<sequence>MVWRFKDQSMVFELGEDFVFDHWLAQDLVGNQSPIRPLPEHFLLLGRVCFVWGRGDREWPVIRKKGERDEMSLRDALKVPNFNDLVFDFDELAEDEEPLLKQTSSSAQEIRPFVESKSFEALIVETASTGPKSNEETARSSGAQVSDELLSVDVDSDPEVRNLDEALLVL</sequence>
<dbReference type="AlphaFoldDB" id="A0A9K3JME1"/>
<dbReference type="Proteomes" id="UP000215914">
    <property type="component" value="Unassembled WGS sequence"/>
</dbReference>
<gene>
    <name evidence="2" type="ORF">HanXRQr2_Chr02g0056411</name>
</gene>
<name>A0A9K3JME1_HELAN</name>
<comment type="caution">
    <text evidence="2">The sequence shown here is derived from an EMBL/GenBank/DDBJ whole genome shotgun (WGS) entry which is preliminary data.</text>
</comment>
<feature type="region of interest" description="Disordered" evidence="1">
    <location>
        <begin position="127"/>
        <end position="156"/>
    </location>
</feature>
<accession>A0A9K3JME1</accession>